<evidence type="ECO:0000313" key="2">
    <source>
        <dbReference type="Proteomes" id="UP000803844"/>
    </source>
</evidence>
<dbReference type="GeneID" id="63832763"/>
<evidence type="ECO:0000313" key="1">
    <source>
        <dbReference type="EMBL" id="KAF3760596.1"/>
    </source>
</evidence>
<organism evidence="1 2">
    <name type="scientific">Cryphonectria parasitica (strain ATCC 38755 / EP155)</name>
    <dbReference type="NCBI Taxonomy" id="660469"/>
    <lineage>
        <taxon>Eukaryota</taxon>
        <taxon>Fungi</taxon>
        <taxon>Dikarya</taxon>
        <taxon>Ascomycota</taxon>
        <taxon>Pezizomycotina</taxon>
        <taxon>Sordariomycetes</taxon>
        <taxon>Sordariomycetidae</taxon>
        <taxon>Diaporthales</taxon>
        <taxon>Cryphonectriaceae</taxon>
        <taxon>Cryphonectria-Endothia species complex</taxon>
        <taxon>Cryphonectria</taxon>
    </lineage>
</organism>
<dbReference type="EMBL" id="MU032352">
    <property type="protein sequence ID" value="KAF3760596.1"/>
    <property type="molecule type" value="Genomic_DNA"/>
</dbReference>
<name>A0A9P5CK49_CRYP1</name>
<comment type="caution">
    <text evidence="1">The sequence shown here is derived from an EMBL/GenBank/DDBJ whole genome shotgun (WGS) entry which is preliminary data.</text>
</comment>
<dbReference type="Gene3D" id="3.60.21.10">
    <property type="match status" value="1"/>
</dbReference>
<dbReference type="InterPro" id="IPR029052">
    <property type="entry name" value="Metallo-depent_PP-like"/>
</dbReference>
<accession>A0A9P5CK49</accession>
<gene>
    <name evidence="1" type="ORF">M406DRAFT_222914</name>
</gene>
<protein>
    <submittedName>
        <fullName evidence="1">Uncharacterized protein</fullName>
    </submittedName>
</protein>
<proteinExistence type="predicted"/>
<sequence length="56" mass="6321">DMVITHGPPLRLHDPIDEPRIQCQALRDAVAVSRPRLRCLGHNQPGWGATVVNWKE</sequence>
<feature type="non-terminal residue" evidence="1">
    <location>
        <position position="1"/>
    </location>
</feature>
<dbReference type="RefSeq" id="XP_040771575.1">
    <property type="nucleotide sequence ID" value="XM_040915634.1"/>
</dbReference>
<dbReference type="AlphaFoldDB" id="A0A9P5CK49"/>
<feature type="non-terminal residue" evidence="1">
    <location>
        <position position="56"/>
    </location>
</feature>
<dbReference type="Proteomes" id="UP000803844">
    <property type="component" value="Unassembled WGS sequence"/>
</dbReference>
<dbReference type="OrthoDB" id="630188at2759"/>
<keyword evidence="2" id="KW-1185">Reference proteome</keyword>
<reference evidence="1" key="1">
    <citation type="journal article" date="2020" name="Phytopathology">
        <title>Genome sequence of the chestnut blight fungus Cryphonectria parasitica EP155: A fundamental resource for an archetypical invasive plant pathogen.</title>
        <authorList>
            <person name="Crouch J.A."/>
            <person name="Dawe A."/>
            <person name="Aerts A."/>
            <person name="Barry K."/>
            <person name="Churchill A.C.L."/>
            <person name="Grimwood J."/>
            <person name="Hillman B."/>
            <person name="Milgroom M.G."/>
            <person name="Pangilinan J."/>
            <person name="Smith M."/>
            <person name="Salamov A."/>
            <person name="Schmutz J."/>
            <person name="Yadav J."/>
            <person name="Grigoriev I.V."/>
            <person name="Nuss D."/>
        </authorList>
    </citation>
    <scope>NUCLEOTIDE SEQUENCE</scope>
    <source>
        <strain evidence="1">EP155</strain>
    </source>
</reference>